<dbReference type="OrthoDB" id="2595387at2759"/>
<keyword evidence="3" id="KW-1185">Reference proteome</keyword>
<proteinExistence type="predicted"/>
<gene>
    <name evidence="2" type="ORF">L202_04917</name>
</gene>
<dbReference type="AlphaFoldDB" id="A0A1E3HQS7"/>
<evidence type="ECO:0000313" key="2">
    <source>
        <dbReference type="EMBL" id="ODN77791.1"/>
    </source>
</evidence>
<name>A0A1E3HQS7_9TREE</name>
<dbReference type="EMBL" id="AWGJ01000007">
    <property type="protein sequence ID" value="ODN77791.1"/>
    <property type="molecule type" value="Genomic_DNA"/>
</dbReference>
<protein>
    <submittedName>
        <fullName evidence="2">Uncharacterized protein</fullName>
    </submittedName>
</protein>
<evidence type="ECO:0000313" key="3">
    <source>
        <dbReference type="Proteomes" id="UP000094065"/>
    </source>
</evidence>
<sequence>MKKPNYIGIYAPGDFALQTYRIVFPVAPGSQQRGGRRRPKRGRGYRGCREEVVLETEQRSDINALLSLISDLAQDPEGPRATRHIVNPSQAKDEGVRLIWADDGEKGEEEMRDWPRREQMRKEGKTVKGEDDAMVPSMQAAISSDGSGMGAQWQTLESPSRANRVFWADKLTPKSPIPAS</sequence>
<accession>A0A1E3HQS7</accession>
<dbReference type="Proteomes" id="UP000094065">
    <property type="component" value="Unassembled WGS sequence"/>
</dbReference>
<feature type="region of interest" description="Disordered" evidence="1">
    <location>
        <begin position="107"/>
        <end position="180"/>
    </location>
</feature>
<dbReference type="GeneID" id="30156226"/>
<organism evidence="2 3">
    <name type="scientific">Cryptococcus amylolentus CBS 6039</name>
    <dbReference type="NCBI Taxonomy" id="1295533"/>
    <lineage>
        <taxon>Eukaryota</taxon>
        <taxon>Fungi</taxon>
        <taxon>Dikarya</taxon>
        <taxon>Basidiomycota</taxon>
        <taxon>Agaricomycotina</taxon>
        <taxon>Tremellomycetes</taxon>
        <taxon>Tremellales</taxon>
        <taxon>Cryptococcaceae</taxon>
        <taxon>Cryptococcus</taxon>
    </lineage>
</organism>
<reference evidence="2 3" key="1">
    <citation type="submission" date="2016-06" db="EMBL/GenBank/DDBJ databases">
        <title>Evolution of pathogenesis and genome organization in the Tremellales.</title>
        <authorList>
            <person name="Cuomo C."/>
            <person name="Litvintseva A."/>
            <person name="Heitman J."/>
            <person name="Chen Y."/>
            <person name="Sun S."/>
            <person name="Springer D."/>
            <person name="Dromer F."/>
            <person name="Young S."/>
            <person name="Zeng Q."/>
            <person name="Chapman S."/>
            <person name="Gujja S."/>
            <person name="Saif S."/>
            <person name="Birren B."/>
        </authorList>
    </citation>
    <scope>NUCLEOTIDE SEQUENCE [LARGE SCALE GENOMIC DNA]</scope>
    <source>
        <strain evidence="2 3">CBS 6039</strain>
    </source>
</reference>
<feature type="compositionally biased region" description="Basic and acidic residues" evidence="1">
    <location>
        <begin position="112"/>
        <end position="131"/>
    </location>
</feature>
<dbReference type="RefSeq" id="XP_018993027.1">
    <property type="nucleotide sequence ID" value="XM_019139084.1"/>
</dbReference>
<evidence type="ECO:0000256" key="1">
    <source>
        <dbReference type="SAM" id="MobiDB-lite"/>
    </source>
</evidence>
<comment type="caution">
    <text evidence="2">The sequence shown here is derived from an EMBL/GenBank/DDBJ whole genome shotgun (WGS) entry which is preliminary data.</text>
</comment>
<feature type="compositionally biased region" description="Polar residues" evidence="1">
    <location>
        <begin position="140"/>
        <end position="161"/>
    </location>
</feature>